<dbReference type="GO" id="GO:0043517">
    <property type="term" value="P:positive regulation of DNA damage response, signal transduction by p53 class mediator"/>
    <property type="evidence" value="ECO:0007669"/>
    <property type="project" value="InterPro"/>
</dbReference>
<evidence type="ECO:0000313" key="17">
    <source>
        <dbReference type="Ensembl" id="ENSOSUP00000005619.1"/>
    </source>
</evidence>
<organism evidence="17 18">
    <name type="scientific">Otus sunia</name>
    <name type="common">Oriental scops-owl</name>
    <dbReference type="NCBI Taxonomy" id="257818"/>
    <lineage>
        <taxon>Eukaryota</taxon>
        <taxon>Metazoa</taxon>
        <taxon>Chordata</taxon>
        <taxon>Craniata</taxon>
        <taxon>Vertebrata</taxon>
        <taxon>Euteleostomi</taxon>
        <taxon>Archelosauria</taxon>
        <taxon>Archosauria</taxon>
        <taxon>Dinosauria</taxon>
        <taxon>Saurischia</taxon>
        <taxon>Theropoda</taxon>
        <taxon>Coelurosauria</taxon>
        <taxon>Aves</taxon>
        <taxon>Neognathae</taxon>
        <taxon>Neoaves</taxon>
        <taxon>Telluraves</taxon>
        <taxon>Strigiformes</taxon>
        <taxon>Strigidae</taxon>
        <taxon>Otus</taxon>
    </lineage>
</organism>
<dbReference type="AlphaFoldDB" id="A0A8C8AKL6"/>
<evidence type="ECO:0000259" key="16">
    <source>
        <dbReference type="PROSITE" id="PS50405"/>
    </source>
</evidence>
<evidence type="ECO:0000256" key="11">
    <source>
        <dbReference type="ARBA" id="ARBA00062490"/>
    </source>
</evidence>
<feature type="coiled-coil region" evidence="15">
    <location>
        <begin position="225"/>
        <end position="310"/>
    </location>
</feature>
<evidence type="ECO:0000313" key="18">
    <source>
        <dbReference type="Proteomes" id="UP000694552"/>
    </source>
</evidence>
<evidence type="ECO:0000256" key="4">
    <source>
        <dbReference type="ARBA" id="ARBA00019580"/>
    </source>
</evidence>
<dbReference type="PROSITE" id="PS50405">
    <property type="entry name" value="GST_CTER"/>
    <property type="match status" value="1"/>
</dbReference>
<keyword evidence="5" id="KW-0963">Cytoplasm</keyword>
<reference evidence="17" key="2">
    <citation type="submission" date="2025-09" db="UniProtKB">
        <authorList>
            <consortium name="Ensembl"/>
        </authorList>
    </citation>
    <scope>IDENTIFICATION</scope>
</reference>
<dbReference type="InterPro" id="IPR042450">
    <property type="entry name" value="EEF1E1"/>
</dbReference>
<dbReference type="Pfam" id="PF14942">
    <property type="entry name" value="Muted"/>
    <property type="match status" value="1"/>
</dbReference>
<keyword evidence="9" id="KW-0539">Nucleus</keyword>
<dbReference type="GO" id="GO:0006412">
    <property type="term" value="P:translation"/>
    <property type="evidence" value="ECO:0007669"/>
    <property type="project" value="UniProtKB-KW"/>
</dbReference>
<evidence type="ECO:0000256" key="2">
    <source>
        <dbReference type="ARBA" id="ARBA00004496"/>
    </source>
</evidence>
<comment type="function">
    <text evidence="10">Positive modulator of ATM response to DNA damage.</text>
</comment>
<dbReference type="GO" id="GO:0031083">
    <property type="term" value="C:BLOC-1 complex"/>
    <property type="evidence" value="ECO:0007669"/>
    <property type="project" value="InterPro"/>
</dbReference>
<evidence type="ECO:0000256" key="14">
    <source>
        <dbReference type="ARBA" id="ARBA00083705"/>
    </source>
</evidence>
<dbReference type="SUPFAM" id="SSF47616">
    <property type="entry name" value="GST C-terminal domain-like"/>
    <property type="match status" value="1"/>
</dbReference>
<dbReference type="Gene3D" id="1.20.1050.10">
    <property type="match status" value="1"/>
</dbReference>
<accession>A0A8C8AKL6</accession>
<comment type="subcellular location">
    <subcellularLocation>
        <location evidence="2">Cytoplasm</location>
    </subcellularLocation>
    <subcellularLocation>
        <location evidence="1">Nucleus</location>
    </subcellularLocation>
</comment>
<dbReference type="Proteomes" id="UP000694552">
    <property type="component" value="Unplaced"/>
</dbReference>
<proteinExistence type="inferred from homology"/>
<dbReference type="GO" id="GO:0005634">
    <property type="term" value="C:nucleus"/>
    <property type="evidence" value="ECO:0007669"/>
    <property type="project" value="UniProtKB-SubCell"/>
</dbReference>
<dbReference type="InterPro" id="IPR010987">
    <property type="entry name" value="Glutathione-S-Trfase_C-like"/>
</dbReference>
<keyword evidence="6" id="KW-0648">Protein biosynthesis</keyword>
<evidence type="ECO:0000256" key="6">
    <source>
        <dbReference type="ARBA" id="ARBA00022917"/>
    </source>
</evidence>
<evidence type="ECO:0000256" key="13">
    <source>
        <dbReference type="ARBA" id="ARBA00076596"/>
    </source>
</evidence>
<sequence length="310" mass="36171">MAAAARPGPGAEDLALLEKLLGLPKGNKYGVQGERKVPVLQTNNGPGLTGLMTIAAHLVKQAKKDQLLGSTAEEKAVVQQWLEYRVTRVDGRSSKDDTRIILKDLNIHLEDKVYLAGNIFTLADILMYYGLHHVMVDLTVQEKEEYLNVSRWFNHIQHYPDVGEIYSRLLDHRPVIQGEIRYFVKEFEEKRGLRELRVLENLKNTIFETNEHVLPKCEQAMHDNLNEAFKRLQAANSMIDRLQERECEERKLQADKLMAREEKRIAHWEEFMKEQENKRAEVDDEHRKAMERLKEQYSEMEKELAKYVSF</sequence>
<protein>
    <recommendedName>
        <fullName evidence="4">Biogenesis of lysosome-related organelles complex 1 subunit 5</fullName>
    </recommendedName>
    <alternativeName>
        <fullName evidence="14">Elongation factor p18</fullName>
    </alternativeName>
    <alternativeName>
        <fullName evidence="12">Eukaryotic translation elongation factor 1 epsilon-1</fullName>
    </alternativeName>
    <alternativeName>
        <fullName evidence="13">Multisynthase complex auxiliary component p18</fullName>
    </alternativeName>
</protein>
<comment type="similarity">
    <text evidence="3">Belongs to the BLOC1S5 family.</text>
</comment>
<evidence type="ECO:0000256" key="7">
    <source>
        <dbReference type="ARBA" id="ARBA00022990"/>
    </source>
</evidence>
<dbReference type="InterPro" id="IPR053837">
    <property type="entry name" value="AIMP3/p18_C"/>
</dbReference>
<dbReference type="PANTHER" id="PTHR44490:SF1">
    <property type="entry name" value="EUKARYOTIC TRANSLATION ELONGATION FACTOR 1 EPSILON-1"/>
    <property type="match status" value="1"/>
</dbReference>
<comment type="subunit">
    <text evidence="11">Part of a multisubunit complex that groups tRNA ligases for Arg (RARS1), Asp (DARS1), Gln (QARS1), Ile (IARS1), Leu (LARS1), Lys (KARS1), Met (MARS1) the bifunctional ligase for Glu and Pro (EPRS1) and the auxiliary subunits AIMP1/p43, AIMP2/p38 and EEF1E1/p18. Can interact simultaneously with MARS1 and EPRS1. Forms a linear complex that contains MARS1, EEF1E1, EPRS1 and AIMP2 that is at the core of the multisubunit complex. Interacts with ATM and ATR. The interaction with ATM, which takes place independently of TP53, is induced by DNA damage that may occur during genotoxic stress or cell growth. The interaction with ATR is enhanced by UV irradiation.</text>
</comment>
<dbReference type="FunFam" id="1.20.1050.10:FF:000032">
    <property type="entry name" value="Eukaryotic translation elongation factor 1 epsilon-1"/>
    <property type="match status" value="1"/>
</dbReference>
<evidence type="ECO:0000256" key="10">
    <source>
        <dbReference type="ARBA" id="ARBA00055293"/>
    </source>
</evidence>
<dbReference type="InterPro" id="IPR017243">
    <property type="entry name" value="Bloc1s5"/>
</dbReference>
<keyword evidence="7" id="KW-0007">Acetylation</keyword>
<dbReference type="GO" id="GO:0030133">
    <property type="term" value="C:transport vesicle"/>
    <property type="evidence" value="ECO:0007669"/>
    <property type="project" value="InterPro"/>
</dbReference>
<evidence type="ECO:0000256" key="15">
    <source>
        <dbReference type="SAM" id="Coils"/>
    </source>
</evidence>
<keyword evidence="8 15" id="KW-0175">Coiled coil</keyword>
<dbReference type="Gene3D" id="3.40.30.90">
    <property type="match status" value="1"/>
</dbReference>
<evidence type="ECO:0000256" key="9">
    <source>
        <dbReference type="ARBA" id="ARBA00023242"/>
    </source>
</evidence>
<evidence type="ECO:0000256" key="8">
    <source>
        <dbReference type="ARBA" id="ARBA00023054"/>
    </source>
</evidence>
<dbReference type="Pfam" id="PF21972">
    <property type="entry name" value="Arc1p_N_like"/>
    <property type="match status" value="1"/>
</dbReference>
<name>A0A8C8AKL6_9STRI</name>
<keyword evidence="18" id="KW-1185">Reference proteome</keyword>
<reference evidence="17" key="1">
    <citation type="submission" date="2025-08" db="UniProtKB">
        <authorList>
            <consortium name="Ensembl"/>
        </authorList>
    </citation>
    <scope>IDENTIFICATION</scope>
</reference>
<evidence type="ECO:0000256" key="12">
    <source>
        <dbReference type="ARBA" id="ARBA00074597"/>
    </source>
</evidence>
<evidence type="ECO:0000256" key="3">
    <source>
        <dbReference type="ARBA" id="ARBA00010754"/>
    </source>
</evidence>
<dbReference type="CDD" id="cd10305">
    <property type="entry name" value="GST_C_AIMP3"/>
    <property type="match status" value="1"/>
</dbReference>
<feature type="domain" description="GST C-terminal" evidence="16">
    <location>
        <begin position="57"/>
        <end position="187"/>
    </location>
</feature>
<evidence type="ECO:0000256" key="5">
    <source>
        <dbReference type="ARBA" id="ARBA00022490"/>
    </source>
</evidence>
<dbReference type="Ensembl" id="ENSOSUT00000005823.1">
    <property type="protein sequence ID" value="ENSOSUP00000005619.1"/>
    <property type="gene ID" value="ENSOSUG00000004201.1"/>
</dbReference>
<dbReference type="GO" id="GO:0017101">
    <property type="term" value="C:aminoacyl-tRNA synthetase multienzyme complex"/>
    <property type="evidence" value="ECO:0007669"/>
    <property type="project" value="InterPro"/>
</dbReference>
<dbReference type="PANTHER" id="PTHR44490">
    <property type="entry name" value="EUKARYOTIC TRANSLATION ELONGATION FACTOR 1 EPSILON-1"/>
    <property type="match status" value="1"/>
</dbReference>
<dbReference type="InterPro" id="IPR036282">
    <property type="entry name" value="Glutathione-S-Trfase_C_sf"/>
</dbReference>
<evidence type="ECO:0000256" key="1">
    <source>
        <dbReference type="ARBA" id="ARBA00004123"/>
    </source>
</evidence>
<dbReference type="InterPro" id="IPR053836">
    <property type="entry name" value="Arc1-like_N"/>
</dbReference>